<dbReference type="InterPro" id="IPR023081">
    <property type="entry name" value="Cell_div_FtsB"/>
</dbReference>
<keyword evidence="7" id="KW-0997">Cell inner membrane</keyword>
<dbReference type="HAMAP" id="MF_00599">
    <property type="entry name" value="FtsB"/>
    <property type="match status" value="1"/>
</dbReference>
<dbReference type="GO" id="GO:0030428">
    <property type="term" value="C:cell septum"/>
    <property type="evidence" value="ECO:0007669"/>
    <property type="project" value="TreeGrafter"/>
</dbReference>
<keyword evidence="6 7" id="KW-0131">Cell cycle</keyword>
<organism evidence="9 10">
    <name type="scientific">Candidatus Accumulibacter adjunctus</name>
    <dbReference type="NCBI Taxonomy" id="1454001"/>
    <lineage>
        <taxon>Bacteria</taxon>
        <taxon>Pseudomonadati</taxon>
        <taxon>Pseudomonadota</taxon>
        <taxon>Betaproteobacteria</taxon>
        <taxon>Candidatus Accumulibacter</taxon>
    </lineage>
</organism>
<evidence type="ECO:0000256" key="2">
    <source>
        <dbReference type="ARBA" id="ARBA00022618"/>
    </source>
</evidence>
<dbReference type="PANTHER" id="PTHR37485:SF1">
    <property type="entry name" value="CELL DIVISION PROTEIN FTSB"/>
    <property type="match status" value="1"/>
</dbReference>
<dbReference type="PANTHER" id="PTHR37485">
    <property type="entry name" value="CELL DIVISION PROTEIN FTSB"/>
    <property type="match status" value="1"/>
</dbReference>
<comment type="function">
    <text evidence="7">Essential cell division protein. May link together the upstream cell division proteins, which are predominantly cytoplasmic, with the downstream cell division proteins, which are predominantly periplasmic.</text>
</comment>
<keyword evidence="1 7" id="KW-1003">Cell membrane</keyword>
<feature type="topological domain" description="Periplasmic" evidence="7">
    <location>
        <begin position="22"/>
        <end position="138"/>
    </location>
</feature>
<keyword evidence="5 7" id="KW-0472">Membrane</keyword>
<dbReference type="PATRIC" id="fig|1454001.3.peg.1913"/>
<keyword evidence="2 7" id="KW-0132">Cell division</keyword>
<evidence type="ECO:0000256" key="1">
    <source>
        <dbReference type="ARBA" id="ARBA00022475"/>
    </source>
</evidence>
<gene>
    <name evidence="7 9" type="primary">ftsB</name>
    <name evidence="9" type="ORF">AW08_01912</name>
</gene>
<evidence type="ECO:0000256" key="7">
    <source>
        <dbReference type="HAMAP-Rule" id="MF_00599"/>
    </source>
</evidence>
<comment type="similarity">
    <text evidence="7">Belongs to the FtsB family.</text>
</comment>
<dbReference type="EMBL" id="JFAX01000009">
    <property type="protein sequence ID" value="EXI67649.1"/>
    <property type="molecule type" value="Genomic_DNA"/>
</dbReference>
<comment type="subunit">
    <text evidence="7">Part of a complex composed of FtsB, FtsL and FtsQ.</text>
</comment>
<evidence type="ECO:0000256" key="5">
    <source>
        <dbReference type="ARBA" id="ARBA00023136"/>
    </source>
</evidence>
<dbReference type="NCBIfam" id="NF002058">
    <property type="entry name" value="PRK00888.1"/>
    <property type="match status" value="1"/>
</dbReference>
<dbReference type="STRING" id="1454001.AW08_01912"/>
<evidence type="ECO:0000256" key="6">
    <source>
        <dbReference type="ARBA" id="ARBA00023306"/>
    </source>
</evidence>
<comment type="caution">
    <text evidence="9">The sequence shown here is derived from an EMBL/GenBank/DDBJ whole genome shotgun (WGS) entry which is preliminary data.</text>
</comment>
<feature type="compositionally biased region" description="Low complexity" evidence="8">
    <location>
        <begin position="109"/>
        <end position="130"/>
    </location>
</feature>
<dbReference type="Pfam" id="PF04977">
    <property type="entry name" value="DivIC"/>
    <property type="match status" value="1"/>
</dbReference>
<evidence type="ECO:0000256" key="3">
    <source>
        <dbReference type="ARBA" id="ARBA00022692"/>
    </source>
</evidence>
<dbReference type="GO" id="GO:0005886">
    <property type="term" value="C:plasma membrane"/>
    <property type="evidence" value="ECO:0007669"/>
    <property type="project" value="UniProtKB-SubCell"/>
</dbReference>
<dbReference type="GO" id="GO:0032153">
    <property type="term" value="C:cell division site"/>
    <property type="evidence" value="ECO:0007669"/>
    <property type="project" value="UniProtKB-UniRule"/>
</dbReference>
<name>A0A011PMU3_9PROT</name>
<keyword evidence="10" id="KW-1185">Reference proteome</keyword>
<accession>A0A011PMU3</accession>
<keyword evidence="4 7" id="KW-1133">Transmembrane helix</keyword>
<dbReference type="AlphaFoldDB" id="A0A011PMU3"/>
<dbReference type="Proteomes" id="UP000020218">
    <property type="component" value="Unassembled WGS sequence"/>
</dbReference>
<evidence type="ECO:0000313" key="9">
    <source>
        <dbReference type="EMBL" id="EXI67649.1"/>
    </source>
</evidence>
<dbReference type="GO" id="GO:0043093">
    <property type="term" value="P:FtsZ-dependent cytokinesis"/>
    <property type="evidence" value="ECO:0007669"/>
    <property type="project" value="UniProtKB-UniRule"/>
</dbReference>
<proteinExistence type="inferred from homology"/>
<protein>
    <recommendedName>
        <fullName evidence="7">Cell division protein FtsB</fullName>
    </recommendedName>
</protein>
<dbReference type="InterPro" id="IPR007060">
    <property type="entry name" value="FtsL/DivIC"/>
</dbReference>
<sequence length="138" mass="14989">MRWLAIALLVVIVLLQHPLWLGKGGWLRVWEVDRQLAEQKEINKVLELRNAGLDAEVRDLKQGYDAIEERARFELGMVKQGEVFVQIPEKPAADQRAVVMPEKPPPAPVAKAAASAPAKAAAGKPSGAAAQSGRTARP</sequence>
<keyword evidence="3 7" id="KW-0812">Transmembrane</keyword>
<evidence type="ECO:0000256" key="8">
    <source>
        <dbReference type="SAM" id="MobiDB-lite"/>
    </source>
</evidence>
<feature type="topological domain" description="Cytoplasmic" evidence="7">
    <location>
        <begin position="1"/>
        <end position="3"/>
    </location>
</feature>
<evidence type="ECO:0000256" key="4">
    <source>
        <dbReference type="ARBA" id="ARBA00022989"/>
    </source>
</evidence>
<evidence type="ECO:0000313" key="10">
    <source>
        <dbReference type="Proteomes" id="UP000020218"/>
    </source>
</evidence>
<reference evidence="9" key="1">
    <citation type="submission" date="2014-02" db="EMBL/GenBank/DDBJ databases">
        <title>Expanding our view of genomic diversity in Candidatus Accumulibacter clades.</title>
        <authorList>
            <person name="Skennerton C.T."/>
            <person name="Barr J.J."/>
            <person name="Slater F.R."/>
            <person name="Bond P.L."/>
            <person name="Tyson G.W."/>
        </authorList>
    </citation>
    <scope>NUCLEOTIDE SEQUENCE [LARGE SCALE GENOMIC DNA]</scope>
</reference>
<comment type="subcellular location">
    <subcellularLocation>
        <location evidence="7">Cell inner membrane</location>
        <topology evidence="7">Single-pass type II membrane protein</topology>
    </subcellularLocation>
    <text evidence="7">Localizes to the division septum.</text>
</comment>
<feature type="region of interest" description="Disordered" evidence="8">
    <location>
        <begin position="99"/>
        <end position="138"/>
    </location>
</feature>